<gene>
    <name evidence="3" type="ORF">CYMTET_23423</name>
</gene>
<accession>A0AAE0FXY7</accession>
<feature type="compositionally biased region" description="Basic and acidic residues" evidence="1">
    <location>
        <begin position="24"/>
        <end position="37"/>
    </location>
</feature>
<dbReference type="InterPro" id="IPR040843">
    <property type="entry name" value="RAMA"/>
</dbReference>
<feature type="compositionally biased region" description="Polar residues" evidence="1">
    <location>
        <begin position="197"/>
        <end position="211"/>
    </location>
</feature>
<comment type="caution">
    <text evidence="3">The sequence shown here is derived from an EMBL/GenBank/DDBJ whole genome shotgun (WGS) entry which is preliminary data.</text>
</comment>
<dbReference type="Proteomes" id="UP001190700">
    <property type="component" value="Unassembled WGS sequence"/>
</dbReference>
<dbReference type="EMBL" id="LGRX02012045">
    <property type="protein sequence ID" value="KAK3268049.1"/>
    <property type="molecule type" value="Genomic_DNA"/>
</dbReference>
<feature type="region of interest" description="Disordered" evidence="1">
    <location>
        <begin position="195"/>
        <end position="244"/>
    </location>
</feature>
<reference evidence="3 4" key="1">
    <citation type="journal article" date="2015" name="Genome Biol. Evol.">
        <title>Comparative Genomics of a Bacterivorous Green Alga Reveals Evolutionary Causalities and Consequences of Phago-Mixotrophic Mode of Nutrition.</title>
        <authorList>
            <person name="Burns J.A."/>
            <person name="Paasch A."/>
            <person name="Narechania A."/>
            <person name="Kim E."/>
        </authorList>
    </citation>
    <scope>NUCLEOTIDE SEQUENCE [LARGE SCALE GENOMIC DNA]</scope>
    <source>
        <strain evidence="3 4">PLY_AMNH</strain>
    </source>
</reference>
<dbReference type="AlphaFoldDB" id="A0AAE0FXY7"/>
<organism evidence="3 4">
    <name type="scientific">Cymbomonas tetramitiformis</name>
    <dbReference type="NCBI Taxonomy" id="36881"/>
    <lineage>
        <taxon>Eukaryota</taxon>
        <taxon>Viridiplantae</taxon>
        <taxon>Chlorophyta</taxon>
        <taxon>Pyramimonadophyceae</taxon>
        <taxon>Pyramimonadales</taxon>
        <taxon>Pyramimonadaceae</taxon>
        <taxon>Cymbomonas</taxon>
    </lineage>
</organism>
<proteinExistence type="predicted"/>
<feature type="region of interest" description="Disordered" evidence="1">
    <location>
        <begin position="1"/>
        <end position="106"/>
    </location>
</feature>
<evidence type="ECO:0000313" key="4">
    <source>
        <dbReference type="Proteomes" id="UP001190700"/>
    </source>
</evidence>
<name>A0AAE0FXY7_9CHLO</name>
<evidence type="ECO:0000256" key="1">
    <source>
        <dbReference type="SAM" id="MobiDB-lite"/>
    </source>
</evidence>
<keyword evidence="4" id="KW-1185">Reference proteome</keyword>
<dbReference type="Pfam" id="PF18755">
    <property type="entry name" value="RAMA"/>
    <property type="match status" value="1"/>
</dbReference>
<protein>
    <recommendedName>
        <fullName evidence="2">RAMA domain-containing protein</fullName>
    </recommendedName>
</protein>
<feature type="compositionally biased region" description="Low complexity" evidence="1">
    <location>
        <begin position="217"/>
        <end position="231"/>
    </location>
</feature>
<sequence length="424" mass="45373">MDTDEASSALIAKLLQQDAESGLGDEHPAQDTRRCSDSEEDYTPTEPKASKNRKTTCGRAAREDGERGSKKRPRSDLNKSRSEQKGIHTISHVEQVAGGTGQAKPKRNTATLSTLISSGILSSGKDVLSTLYQGVTYTSDLNSEGCIEFEGTVYVSPSAWSLAIKRRINPTRKADDGWKCVKYNGRLLADIKDGVTSAPTNSEKGTVSRSSKVAKRQPPSASVAATAQSVAGRDGDAALSPPTDFEYMLTGKTEYSKQRPQRERKKTQAPVLLSEAKTVFPEKVDGNDHQLIPCTPYSTDGTGWGSQPFKVHVARSALILMDTHAHLAKIEIIGLLGGSWPARIQACPPPGLLASGPGRLRAWSPSGLVASGPGRLRAWSPPGLVASGPGRLRTWSPPGLVASPVCKSNRIRSLRMRRISAGSP</sequence>
<feature type="compositionally biased region" description="Basic and acidic residues" evidence="1">
    <location>
        <begin position="60"/>
        <end position="86"/>
    </location>
</feature>
<evidence type="ECO:0000259" key="2">
    <source>
        <dbReference type="Pfam" id="PF18755"/>
    </source>
</evidence>
<evidence type="ECO:0000313" key="3">
    <source>
        <dbReference type="EMBL" id="KAK3268049.1"/>
    </source>
</evidence>
<feature type="domain" description="RAMA" evidence="2">
    <location>
        <begin position="99"/>
        <end position="193"/>
    </location>
</feature>